<evidence type="ECO:0000256" key="2">
    <source>
        <dbReference type="ARBA" id="ARBA00004623"/>
    </source>
</evidence>
<evidence type="ECO:0000256" key="7">
    <source>
        <dbReference type="ARBA" id="ARBA00023006"/>
    </source>
</evidence>
<evidence type="ECO:0000256" key="10">
    <source>
        <dbReference type="ARBA" id="ARBA00024479"/>
    </source>
</evidence>
<reference evidence="13 15" key="2">
    <citation type="journal article" date="2013" name="Nature">
        <title>Insights into bilaterian evolution from three spiralian genomes.</title>
        <authorList>
            <person name="Simakov O."/>
            <person name="Marletaz F."/>
            <person name="Cho S.J."/>
            <person name="Edsinger-Gonzales E."/>
            <person name="Havlak P."/>
            <person name="Hellsten U."/>
            <person name="Kuo D.H."/>
            <person name="Larsson T."/>
            <person name="Lv J."/>
            <person name="Arendt D."/>
            <person name="Savage R."/>
            <person name="Osoegawa K."/>
            <person name="de Jong P."/>
            <person name="Grimwood J."/>
            <person name="Chapman J.A."/>
            <person name="Shapiro H."/>
            <person name="Aerts A."/>
            <person name="Otillar R.P."/>
            <person name="Terry A.Y."/>
            <person name="Boore J.L."/>
            <person name="Grigoriev I.V."/>
            <person name="Lindberg D.R."/>
            <person name="Seaver E.C."/>
            <person name="Weisblat D.A."/>
            <person name="Putnam N.H."/>
            <person name="Rokhsar D.S."/>
        </authorList>
    </citation>
    <scope>NUCLEOTIDE SEQUENCE</scope>
    <source>
        <strain evidence="13 15">I ESC-2004</strain>
    </source>
</reference>
<name>R7VH37_CAPTE</name>
<gene>
    <name evidence="13" type="ORF">CAPTEDRAFT_154368</name>
</gene>
<dbReference type="Pfam" id="PF13329">
    <property type="entry name" value="ATG2_CAD"/>
    <property type="match status" value="3"/>
</dbReference>
<evidence type="ECO:0000256" key="1">
    <source>
        <dbReference type="ARBA" id="ARBA00004406"/>
    </source>
</evidence>
<proteinExistence type="inferred from homology"/>
<feature type="region of interest" description="Disordered" evidence="12">
    <location>
        <begin position="1855"/>
        <end position="1882"/>
    </location>
</feature>
<evidence type="ECO:0000256" key="4">
    <source>
        <dbReference type="ARBA" id="ARBA00018070"/>
    </source>
</evidence>
<dbReference type="GO" id="GO:0034045">
    <property type="term" value="C:phagophore assembly site membrane"/>
    <property type="evidence" value="ECO:0007669"/>
    <property type="project" value="UniProtKB-SubCell"/>
</dbReference>
<dbReference type="EnsemblMetazoa" id="CapteT154368">
    <property type="protein sequence ID" value="CapteP154368"/>
    <property type="gene ID" value="CapteG154368"/>
</dbReference>
<comment type="catalytic activity">
    <reaction evidence="10">
        <text>a 1,2-diacyl-sn-glycero-3-phospho-L-serine(in) = a 1,2-diacyl-sn-glycero-3-phospho-L-serine(out)</text>
        <dbReference type="Rhea" id="RHEA:38663"/>
        <dbReference type="ChEBI" id="CHEBI:57262"/>
    </reaction>
</comment>
<feature type="compositionally biased region" description="Polar residues" evidence="12">
    <location>
        <begin position="427"/>
        <end position="447"/>
    </location>
</feature>
<evidence type="ECO:0000256" key="12">
    <source>
        <dbReference type="SAM" id="MobiDB-lite"/>
    </source>
</evidence>
<dbReference type="GO" id="GO:0034727">
    <property type="term" value="P:piecemeal microautophagy of the nucleus"/>
    <property type="evidence" value="ECO:0007669"/>
    <property type="project" value="TreeGrafter"/>
</dbReference>
<organism evidence="13">
    <name type="scientific">Capitella teleta</name>
    <name type="common">Polychaete worm</name>
    <dbReference type="NCBI Taxonomy" id="283909"/>
    <lineage>
        <taxon>Eukaryota</taxon>
        <taxon>Metazoa</taxon>
        <taxon>Spiralia</taxon>
        <taxon>Lophotrochozoa</taxon>
        <taxon>Annelida</taxon>
        <taxon>Polychaeta</taxon>
        <taxon>Sedentaria</taxon>
        <taxon>Scolecida</taxon>
        <taxon>Capitellidae</taxon>
        <taxon>Capitella</taxon>
    </lineage>
</organism>
<keyword evidence="9" id="KW-0472">Membrane</keyword>
<keyword evidence="8" id="KW-0445">Lipid transport</keyword>
<feature type="compositionally biased region" description="Basic and acidic residues" evidence="12">
    <location>
        <begin position="1859"/>
        <end position="1873"/>
    </location>
</feature>
<sequence>MPWYFPWSESIKKRACRYLLQHYLGQFLKEKLTLDQLSVDLYNGTGTIHDVLLDVASLNEALSNSNVPIEIVDGFIGKITVSIPWSALVSDNTCMQIHNLELTIQPKQRTDAPGQHSLMLDSMFGGMTTSMQLAQECLRQDPTEGEQVAEAAQPFEGLEVFAQTIEAVLSRVKVSFTDTILRLEHLPVDSPSGAALEVRIARYAPLDLPTSSAEGQHVYEPAAVAHKNLHLMGVTLLCDEFPACHRTFTREASFDSAKVSYLLTHDTSFSQASSPGLSPRMSPPELSSCVDGSKDNDPIKIAVLSGRQELKLKVKQSEELSGPKLELSAQVGLINVHLSPRQVHLLLEIAKGLTTPGLCDTSNMRPRGSKPMAAEDYQRVEQELQNQLSFGRINYFSEYSVISFAEDSDNEDDELYFDLRHGPPDSPSMQSSFASTDTAHSTTTNASKSRELRRDPATEVPLPLSFAPSLIIFTLTVDSFAKYLDDPMAEVTKYKLRASFISMIVLHEDPPPTPSDGIDSGQSSTQKLREMSDKFFGRIQGILTPGMHSDLVALRGEYSKACPCDHLGYVQLLFLISHRQSHSSGLSVSINLNISIEVKSCGFKTQMLSVVNSFESRFNSSREFCRPKVPLCVTSLNWLPSNSKLANRHMTSPVLTKVNIELAPCQTEVDVTIIDRIQSLLHPQPLSRGSAGSFSQSSASVYASAYQTFSGPASMAIDEESSLSDRQIDLQASCSHLHVQLRFPIPDLRSGQSIDKPWWRRCLRPERLLLDLRDTRFETSFNDPRASSKFEVTCREGDAAFQMSATQSAVPFLHLATSLEDHLHEREEGFDWPRVVVKSYPKRQSVLEENPLEDSDESAHGDSLNGACQFARHSSSPFSTKRVMYDNEELVMPGDRKEMADFQDKSLSSTLMSFEMNFPNINVILPEKDLFETLYNRLLDDLVLWEPLAPAPLEPAETFMLSQCASQESRKVSIHNSQSANQTLLPAESSSGEDESLSGHFYSIYDHKSKQRISPEKAGEVVVGKQGEILLCIEEGILFVQVHHAGDPDLQYMCIQAHNAALYHCGDMNTTPPPTKIGRATMAPPTHLQPTIYLSEPGVATKLNGQVGAGAESMDMLSVALKIKMDTFRNIKDYQIAVGVRGATLHHQVSLPGHSWLTNVMEVFDLKEHPVLGYTMPKVVTEMHLHLWSCAVDYRPIHLPYRAMVTMETFSISSNIIAESPTSLLRFLVDDAALYLSDRCHAHSVDLKKNYVCVLDVGLFELSLRSSDGKDPRYPKTDLRLSNNIVHLRTCADSCHALAELINYIAADGDLEGIQDEEQLCLRKSKDGEPRVRLLTSKPIEIRDHHFAMPLGKADLLKAPDHFPNAVLRYTLKEMSVVWYMYGGRDFESSPPSENRSTPRLSKVGWQARGGPGRDIEVLMELQLSKVRFQHEVYPENTQQASRQVMLVHEVELRDRLASSNINKFLYQYSSDAVPRQTHAYMVLVKALHVRPDPQLTTQECSLRVSLQPLRLNIDQDALFFLRTFFSELAGEDLQVSPATEAASAGTSPPSRAPLADPVMGLAQQNAQPELADEHLIVFDEIDRADEDDCDDDQLRDAAAQPPVFFKSFVFTPDVPIRLDYHGKRVDMEQGTLIGLLVGLAHLNCSELKLRSINHRHGLLGVDRLMRHCLREWLQDITKNQLPSILGGVGPLHSLVQLAQGIRDLFWLPVEQYRKDGRIVRGIQRGANSFMTCTTMSMLELTNRVIQTVQVTAEVAYDMVSPGPGVRHMKHRKRRHRRMIHPADFREGVSNAMTIVKEGFRGTVQNIYNVACCEHEQKGVTGAVGGVVRQIPPTILDPVIIATAATSNVLGGMRNQLLPDKKREDDEKWKADDTSGSSGGAP</sequence>
<dbReference type="InterPro" id="IPR026849">
    <property type="entry name" value="ATG2"/>
</dbReference>
<evidence type="ECO:0000256" key="6">
    <source>
        <dbReference type="ARBA" id="ARBA00022824"/>
    </source>
</evidence>
<feature type="region of interest" description="Disordered" evidence="12">
    <location>
        <begin position="271"/>
        <end position="291"/>
    </location>
</feature>
<keyword evidence="7" id="KW-0072">Autophagy</keyword>
<reference evidence="15" key="1">
    <citation type="submission" date="2012-12" db="EMBL/GenBank/DDBJ databases">
        <authorList>
            <person name="Hellsten U."/>
            <person name="Grimwood J."/>
            <person name="Chapman J.A."/>
            <person name="Shapiro H."/>
            <person name="Aerts A."/>
            <person name="Otillar R.P."/>
            <person name="Terry A.Y."/>
            <person name="Boore J.L."/>
            <person name="Simakov O."/>
            <person name="Marletaz F."/>
            <person name="Cho S.-J."/>
            <person name="Edsinger-Gonzales E."/>
            <person name="Havlak P."/>
            <person name="Kuo D.-H."/>
            <person name="Larsson T."/>
            <person name="Lv J."/>
            <person name="Arendt D."/>
            <person name="Savage R."/>
            <person name="Osoegawa K."/>
            <person name="de Jong P."/>
            <person name="Lindberg D.R."/>
            <person name="Seaver E.C."/>
            <person name="Weisblat D.A."/>
            <person name="Putnam N.H."/>
            <person name="Grigoriev I.V."/>
            <person name="Rokhsar D.S."/>
        </authorList>
    </citation>
    <scope>NUCLEOTIDE SEQUENCE</scope>
    <source>
        <strain evidence="15">I ESC-2004</strain>
    </source>
</reference>
<accession>R7VH37</accession>
<reference evidence="14" key="3">
    <citation type="submission" date="2015-06" db="UniProtKB">
        <authorList>
            <consortium name="EnsemblMetazoa"/>
        </authorList>
    </citation>
    <scope>IDENTIFICATION</scope>
</reference>
<dbReference type="STRING" id="283909.R7VH37"/>
<dbReference type="OrthoDB" id="18982at2759"/>
<dbReference type="EMBL" id="AMQN01003927">
    <property type="status" value="NOT_ANNOTATED_CDS"/>
    <property type="molecule type" value="Genomic_DNA"/>
</dbReference>
<keyword evidence="6" id="KW-0256">Endoplasmic reticulum</keyword>
<evidence type="ECO:0000313" key="13">
    <source>
        <dbReference type="EMBL" id="ELU17929.1"/>
    </source>
</evidence>
<feature type="region of interest" description="Disordered" evidence="12">
    <location>
        <begin position="972"/>
        <end position="992"/>
    </location>
</feature>
<dbReference type="OMA" id="VDNHFCL"/>
<evidence type="ECO:0000313" key="15">
    <source>
        <dbReference type="Proteomes" id="UP000014760"/>
    </source>
</evidence>
<dbReference type="GO" id="GO:0006869">
    <property type="term" value="P:lipid transport"/>
    <property type="evidence" value="ECO:0007669"/>
    <property type="project" value="UniProtKB-KW"/>
</dbReference>
<feature type="region of interest" description="Disordered" evidence="12">
    <location>
        <begin position="421"/>
        <end position="456"/>
    </location>
</feature>
<dbReference type="GO" id="GO:0000045">
    <property type="term" value="P:autophagosome assembly"/>
    <property type="evidence" value="ECO:0007669"/>
    <property type="project" value="TreeGrafter"/>
</dbReference>
<dbReference type="PANTHER" id="PTHR13190:SF1">
    <property type="entry name" value="AUTOPHAGY-RELATED 2, ISOFORM A"/>
    <property type="match status" value="1"/>
</dbReference>
<dbReference type="Proteomes" id="UP000014760">
    <property type="component" value="Unassembled WGS sequence"/>
</dbReference>
<evidence type="ECO:0000256" key="8">
    <source>
        <dbReference type="ARBA" id="ARBA00023055"/>
    </source>
</evidence>
<evidence type="ECO:0000256" key="5">
    <source>
        <dbReference type="ARBA" id="ARBA00022448"/>
    </source>
</evidence>
<comment type="subcellular location">
    <subcellularLocation>
        <location evidence="1">Endoplasmic reticulum membrane</location>
        <topology evidence="1">Peripheral membrane protein</topology>
    </subcellularLocation>
    <subcellularLocation>
        <location evidence="2">Preautophagosomal structure membrane</location>
        <topology evidence="2">Peripheral membrane protein</topology>
    </subcellularLocation>
</comment>
<keyword evidence="5" id="KW-0813">Transport</keyword>
<protein>
    <recommendedName>
        <fullName evidence="4">Autophagy-related protein 2</fullName>
    </recommendedName>
</protein>
<evidence type="ECO:0000256" key="11">
    <source>
        <dbReference type="ARBA" id="ARBA00024615"/>
    </source>
</evidence>
<evidence type="ECO:0000313" key="14">
    <source>
        <dbReference type="EnsemblMetazoa" id="CapteP154368"/>
    </source>
</evidence>
<dbReference type="GO" id="GO:0061723">
    <property type="term" value="P:glycophagy"/>
    <property type="evidence" value="ECO:0007669"/>
    <property type="project" value="TreeGrafter"/>
</dbReference>
<dbReference type="GO" id="GO:0005789">
    <property type="term" value="C:endoplasmic reticulum membrane"/>
    <property type="evidence" value="ECO:0007669"/>
    <property type="project" value="UniProtKB-SubCell"/>
</dbReference>
<dbReference type="GO" id="GO:0032266">
    <property type="term" value="F:phosphatidylinositol-3-phosphate binding"/>
    <property type="evidence" value="ECO:0007669"/>
    <property type="project" value="TreeGrafter"/>
</dbReference>
<feature type="compositionally biased region" description="Polar residues" evidence="12">
    <location>
        <begin position="974"/>
        <end position="984"/>
    </location>
</feature>
<dbReference type="GO" id="GO:0061908">
    <property type="term" value="C:phagophore"/>
    <property type="evidence" value="ECO:0007669"/>
    <property type="project" value="TreeGrafter"/>
</dbReference>
<keyword evidence="15" id="KW-1185">Reference proteome</keyword>
<dbReference type="EMBL" id="KB292234">
    <property type="protein sequence ID" value="ELU17929.1"/>
    <property type="molecule type" value="Genomic_DNA"/>
</dbReference>
<comment type="catalytic activity">
    <reaction evidence="11">
        <text>a 1,2-diacyl-sn-glycero-3-phosphoethanolamine(in) = a 1,2-diacyl-sn-glycero-3-phosphoethanolamine(out)</text>
        <dbReference type="Rhea" id="RHEA:38895"/>
        <dbReference type="ChEBI" id="CHEBI:64612"/>
    </reaction>
</comment>
<evidence type="ECO:0000256" key="3">
    <source>
        <dbReference type="ARBA" id="ARBA00009714"/>
    </source>
</evidence>
<evidence type="ECO:0000256" key="9">
    <source>
        <dbReference type="ARBA" id="ARBA00023136"/>
    </source>
</evidence>
<dbReference type="GO" id="GO:0043495">
    <property type="term" value="F:protein-membrane adaptor activity"/>
    <property type="evidence" value="ECO:0007669"/>
    <property type="project" value="TreeGrafter"/>
</dbReference>
<dbReference type="GO" id="GO:0000422">
    <property type="term" value="P:autophagy of mitochondrion"/>
    <property type="evidence" value="ECO:0007669"/>
    <property type="project" value="TreeGrafter"/>
</dbReference>
<dbReference type="HOGENOM" id="CLU_001781_0_0_1"/>
<dbReference type="PANTHER" id="PTHR13190">
    <property type="entry name" value="AUTOPHAGY-RELATED 2, ISOFORM A"/>
    <property type="match status" value="1"/>
</dbReference>
<dbReference type="GO" id="GO:0061709">
    <property type="term" value="P:reticulophagy"/>
    <property type="evidence" value="ECO:0007669"/>
    <property type="project" value="TreeGrafter"/>
</dbReference>
<dbReference type="FunCoup" id="R7VH37">
    <property type="interactions" value="757"/>
</dbReference>
<comment type="similarity">
    <text evidence="3">Belongs to the ATG2 family.</text>
</comment>